<organism evidence="2 3">
    <name type="scientific">Streptomyces monashensis</name>
    <dbReference type="NCBI Taxonomy" id="1678012"/>
    <lineage>
        <taxon>Bacteria</taxon>
        <taxon>Bacillati</taxon>
        <taxon>Actinomycetota</taxon>
        <taxon>Actinomycetes</taxon>
        <taxon>Kitasatosporales</taxon>
        <taxon>Streptomycetaceae</taxon>
        <taxon>Streptomyces</taxon>
    </lineage>
</organism>
<feature type="signal peptide" evidence="1">
    <location>
        <begin position="1"/>
        <end position="28"/>
    </location>
</feature>
<reference evidence="2 3" key="1">
    <citation type="submission" date="2016-10" db="EMBL/GenBank/DDBJ databases">
        <title>Genome sequence of Streptomyces sp. MUSC 1.</title>
        <authorList>
            <person name="Lee L.-H."/>
            <person name="Ser H.-L."/>
            <person name="Law J.W.-F."/>
        </authorList>
    </citation>
    <scope>NUCLEOTIDE SEQUENCE [LARGE SCALE GENOMIC DNA]</scope>
    <source>
        <strain evidence="2 3">MUSC 1</strain>
    </source>
</reference>
<proteinExistence type="predicted"/>
<keyword evidence="1" id="KW-0732">Signal</keyword>
<protein>
    <recommendedName>
        <fullName evidence="4">Calcium-binding protein</fullName>
    </recommendedName>
</protein>
<comment type="caution">
    <text evidence="2">The sequence shown here is derived from an EMBL/GenBank/DDBJ whole genome shotgun (WGS) entry which is preliminary data.</text>
</comment>
<evidence type="ECO:0008006" key="4">
    <source>
        <dbReference type="Google" id="ProtNLM"/>
    </source>
</evidence>
<name>A0A1S2QFV7_9ACTN</name>
<dbReference type="EMBL" id="MLYO01000024">
    <property type="protein sequence ID" value="OIK04964.1"/>
    <property type="molecule type" value="Genomic_DNA"/>
</dbReference>
<dbReference type="AlphaFoldDB" id="A0A1S2QFV7"/>
<dbReference type="OrthoDB" id="3296851at2"/>
<keyword evidence="3" id="KW-1185">Reference proteome</keyword>
<dbReference type="Pfam" id="PF18968">
    <property type="entry name" value="DUF5707"/>
    <property type="match status" value="1"/>
</dbReference>
<sequence>MRIRASLATATVSGAVALTSLVAPAAHAADNPAGTAAKLAAAPSVAAVPADDVQGDTKITKVTVNAGTDLVVGVGKKSFTIYVTANDPSGIYTAGAFLWHGTTLDGDNPDVDGVLATDQDATCDKWSATAATCKITITVDPTSDLYDSSLNGRWNVAAWAVGNDSDYIQKNTYKNHWVKRAAGFSGFDASPEPVSKGRTITVTGTLNRASWTYLKYYGYGSQPVQLQFKKAGASSYSTVKTVTSSSSGYLKTTVTASADGTWRFHYAGNSTSSVADAYDYVDVR</sequence>
<gene>
    <name evidence="2" type="ORF">BIV23_14170</name>
</gene>
<evidence type="ECO:0000313" key="2">
    <source>
        <dbReference type="EMBL" id="OIK04964.1"/>
    </source>
</evidence>
<evidence type="ECO:0000313" key="3">
    <source>
        <dbReference type="Proteomes" id="UP000179642"/>
    </source>
</evidence>
<dbReference type="Proteomes" id="UP000179642">
    <property type="component" value="Unassembled WGS sequence"/>
</dbReference>
<accession>A0A1S2QFV7</accession>
<feature type="chain" id="PRO_5010207939" description="Calcium-binding protein" evidence="1">
    <location>
        <begin position="29"/>
        <end position="284"/>
    </location>
</feature>
<evidence type="ECO:0000256" key="1">
    <source>
        <dbReference type="SAM" id="SignalP"/>
    </source>
</evidence>
<dbReference type="RefSeq" id="WP_071381167.1">
    <property type="nucleotide sequence ID" value="NZ_MLYO01000024.1"/>
</dbReference>
<dbReference type="InterPro" id="IPR043761">
    <property type="entry name" value="DUF5707"/>
</dbReference>